<dbReference type="InterPro" id="IPR031341">
    <property type="entry name" value="Methyltr_RsmF_N"/>
</dbReference>
<comment type="caution">
    <text evidence="7">Lacks conserved residue(s) required for the propagation of feature annotation.</text>
</comment>
<dbReference type="Gene3D" id="3.40.50.150">
    <property type="entry name" value="Vaccinia Virus protein VP39"/>
    <property type="match status" value="1"/>
</dbReference>
<feature type="domain" description="SAM-dependent MTase RsmB/NOP-type" evidence="9">
    <location>
        <begin position="24"/>
        <end position="315"/>
    </location>
</feature>
<dbReference type="Pfam" id="PF17126">
    <property type="entry name" value="RsmF_methylt_CI"/>
    <property type="match status" value="1"/>
</dbReference>
<dbReference type="InterPro" id="IPR027391">
    <property type="entry name" value="Nol1_Nop2_Fmu_2"/>
</dbReference>
<keyword evidence="6 7" id="KW-0694">RNA-binding</keyword>
<evidence type="ECO:0000256" key="1">
    <source>
        <dbReference type="ARBA" id="ARBA00007494"/>
    </source>
</evidence>
<feature type="binding site" evidence="7">
    <location>
        <position position="180"/>
    </location>
    <ligand>
        <name>S-adenosyl-L-methionine</name>
        <dbReference type="ChEBI" id="CHEBI:59789"/>
    </ligand>
</feature>
<dbReference type="Gene3D" id="2.30.130.60">
    <property type="match status" value="1"/>
</dbReference>
<dbReference type="EC" id="2.1.1.-" evidence="10"/>
<dbReference type="GO" id="GO:0008757">
    <property type="term" value="F:S-adenosylmethionine-dependent methyltransferase activity"/>
    <property type="evidence" value="ECO:0007669"/>
    <property type="project" value="InterPro"/>
</dbReference>
<protein>
    <submittedName>
        <fullName evidence="10">RsmB/NOP family class I SAM-dependent RNA methyltransferase</fullName>
        <ecNumber evidence="10">2.1.1.-</ecNumber>
    </submittedName>
</protein>
<feature type="compositionally biased region" description="Basic residues" evidence="8">
    <location>
        <begin position="398"/>
        <end position="408"/>
    </location>
</feature>
<keyword evidence="4 7" id="KW-0808">Transferase</keyword>
<dbReference type="GO" id="GO:0003723">
    <property type="term" value="F:RNA binding"/>
    <property type="evidence" value="ECO:0007669"/>
    <property type="project" value="UniProtKB-UniRule"/>
</dbReference>
<dbReference type="PROSITE" id="PS51686">
    <property type="entry name" value="SAM_MT_RSMB_NOP"/>
    <property type="match status" value="1"/>
</dbReference>
<dbReference type="GO" id="GO:0001510">
    <property type="term" value="P:RNA methylation"/>
    <property type="evidence" value="ECO:0007669"/>
    <property type="project" value="InterPro"/>
</dbReference>
<feature type="region of interest" description="Disordered" evidence="8">
    <location>
        <begin position="378"/>
        <end position="432"/>
    </location>
</feature>
<evidence type="ECO:0000313" key="10">
    <source>
        <dbReference type="EMBL" id="XCP92739.1"/>
    </source>
</evidence>
<evidence type="ECO:0000256" key="3">
    <source>
        <dbReference type="ARBA" id="ARBA00022603"/>
    </source>
</evidence>
<dbReference type="GO" id="GO:0008173">
    <property type="term" value="F:RNA methyltransferase activity"/>
    <property type="evidence" value="ECO:0007669"/>
    <property type="project" value="InterPro"/>
</dbReference>
<dbReference type="Pfam" id="PF17125">
    <property type="entry name" value="Methyltr_RsmF_N"/>
    <property type="match status" value="1"/>
</dbReference>
<dbReference type="InterPro" id="IPR031340">
    <property type="entry name" value="RsmF_methylt_CI"/>
</dbReference>
<dbReference type="Pfam" id="PF13636">
    <property type="entry name" value="Methyltranf_PUA"/>
    <property type="match status" value="1"/>
</dbReference>
<feature type="binding site" evidence="7">
    <location>
        <position position="135"/>
    </location>
    <ligand>
        <name>S-adenosyl-L-methionine</name>
        <dbReference type="ChEBI" id="CHEBI:59789"/>
    </ligand>
</feature>
<dbReference type="InterPro" id="IPR049560">
    <property type="entry name" value="MeTrfase_RsmB-F_NOP2_cat"/>
</dbReference>
<dbReference type="RefSeq" id="WP_342555325.1">
    <property type="nucleotide sequence ID" value="NZ_CP159992.1"/>
</dbReference>
<dbReference type="InterPro" id="IPR023267">
    <property type="entry name" value="RCMT"/>
</dbReference>
<feature type="region of interest" description="Disordered" evidence="8">
    <location>
        <begin position="331"/>
        <end position="364"/>
    </location>
</feature>
<evidence type="ECO:0000256" key="6">
    <source>
        <dbReference type="ARBA" id="ARBA00022884"/>
    </source>
</evidence>
<dbReference type="InterPro" id="IPR029063">
    <property type="entry name" value="SAM-dependent_MTases_sf"/>
</dbReference>
<dbReference type="NCBIfam" id="TIGR00446">
    <property type="entry name" value="nop2p"/>
    <property type="match status" value="1"/>
</dbReference>
<dbReference type="EMBL" id="CP159992">
    <property type="protein sequence ID" value="XCP92739.1"/>
    <property type="molecule type" value="Genomic_DNA"/>
</dbReference>
<dbReference type="AlphaFoldDB" id="A0AAU8N5D6"/>
<feature type="compositionally biased region" description="Basic and acidic residues" evidence="8">
    <location>
        <begin position="378"/>
        <end position="397"/>
    </location>
</feature>
<dbReference type="InterPro" id="IPR011023">
    <property type="entry name" value="Nop2p"/>
</dbReference>
<comment type="similarity">
    <text evidence="1 7">Belongs to the class I-like SAM-binding methyltransferase superfamily. RsmB/NOP family.</text>
</comment>
<feature type="binding site" evidence="7">
    <location>
        <begin position="111"/>
        <end position="117"/>
    </location>
    <ligand>
        <name>S-adenosyl-L-methionine</name>
        <dbReference type="ChEBI" id="CHEBI:59789"/>
    </ligand>
</feature>
<dbReference type="PROSITE" id="PS01153">
    <property type="entry name" value="NOL1_NOP2_SUN"/>
    <property type="match status" value="1"/>
</dbReference>
<evidence type="ECO:0000256" key="7">
    <source>
        <dbReference type="PROSITE-ProRule" id="PRU01023"/>
    </source>
</evidence>
<keyword evidence="2" id="KW-0963">Cytoplasm</keyword>
<evidence type="ECO:0000256" key="2">
    <source>
        <dbReference type="ARBA" id="ARBA00022490"/>
    </source>
</evidence>
<feature type="active site" description="Nucleophile" evidence="7">
    <location>
        <position position="233"/>
    </location>
</feature>
<dbReference type="CDD" id="cd02440">
    <property type="entry name" value="AdoMet_MTases"/>
    <property type="match status" value="1"/>
</dbReference>
<evidence type="ECO:0000259" key="9">
    <source>
        <dbReference type="PROSITE" id="PS51686"/>
    </source>
</evidence>
<evidence type="ECO:0000256" key="8">
    <source>
        <dbReference type="SAM" id="MobiDB-lite"/>
    </source>
</evidence>
<name>A0AAU8N5D6_9BACL</name>
<accession>A0AAU8N5D6</accession>
<dbReference type="InterPro" id="IPR001678">
    <property type="entry name" value="MeTrfase_RsmB-F_NOP2_dom"/>
</dbReference>
<dbReference type="CDD" id="cd21147">
    <property type="entry name" value="RsmF_methylt_CTD1"/>
    <property type="match status" value="1"/>
</dbReference>
<evidence type="ECO:0000256" key="5">
    <source>
        <dbReference type="ARBA" id="ARBA00022691"/>
    </source>
</evidence>
<dbReference type="InterPro" id="IPR018314">
    <property type="entry name" value="RsmB/NOL1/NOP2-like_CS"/>
</dbReference>
<evidence type="ECO:0000256" key="4">
    <source>
        <dbReference type="ARBA" id="ARBA00022679"/>
    </source>
</evidence>
<proteinExistence type="inferred from homology"/>
<dbReference type="PRINTS" id="PR02008">
    <property type="entry name" value="RCMTFAMILY"/>
</dbReference>
<keyword evidence="5 7" id="KW-0949">S-adenosyl-L-methionine</keyword>
<dbReference type="Gene3D" id="3.30.70.1170">
    <property type="entry name" value="Sun protein, domain 3"/>
    <property type="match status" value="1"/>
</dbReference>
<sequence>MAVQLPLGFAERMQCLLGEEFESFMKSYEQSPHAGLRVNTLKISKEQFEDIAPFELRPIAWCETGFYVSHGVKPGLHPYYHAGLYYIQEPSAMAPVEQLKVQPGDRVLDLCAAPGGKSTQIAAKLQGRGVLVTNDIHAERTKALAKNVELYGVRNAVVLNESPGRIADAFPHYFDKILIDAPCSGEGMFRKDEDMVKSWEHHSVEKCVLMQRDILETAARLLAPGGTIVYSTCTFAPEENEAMIAEFLKMNRDFAVVHIPNTAGFAAGRPEWVRKMLPIKAAETEEVLDQTRGTARLWPHKLEGEGHYVAVLKHREVTELGTGCSEKRIDEFKKESDKEGDEERYAAGQNEHESALLHESSEDRSFLRSASLPITKADRKKERLLRVESREGSDRSTRAGKHAGKPGRKGKEAGGRRSERGQGRGADPNAADPLTVYSQFIKDNLDMQLEGETVCYGDRVYQSAVGANRLEGLKVVRPGWFMGTIRNGRFVPSHPLACALHAAEAQRSVNLSSADGEAVRYLKGETLNIEQQRLNVHPETAPKGYVLVCIDGYAAGWGKWLDGVLKNEYPAGWRWTSI</sequence>
<dbReference type="GO" id="GO:0006396">
    <property type="term" value="P:RNA processing"/>
    <property type="evidence" value="ECO:0007669"/>
    <property type="project" value="InterPro"/>
</dbReference>
<dbReference type="PANTHER" id="PTHR22807">
    <property type="entry name" value="NOP2 YEAST -RELATED NOL1/NOP2/FMU SUN DOMAIN-CONTAINING"/>
    <property type="match status" value="1"/>
</dbReference>
<feature type="compositionally biased region" description="Basic and acidic residues" evidence="8">
    <location>
        <begin position="409"/>
        <end position="422"/>
    </location>
</feature>
<organism evidence="10">
    <name type="scientific">Paenibacillus sp. AN1007</name>
    <dbReference type="NCBI Taxonomy" id="3151385"/>
    <lineage>
        <taxon>Bacteria</taxon>
        <taxon>Bacillati</taxon>
        <taxon>Bacillota</taxon>
        <taxon>Bacilli</taxon>
        <taxon>Bacillales</taxon>
        <taxon>Paenibacillaceae</taxon>
        <taxon>Paenibacillus</taxon>
    </lineage>
</organism>
<keyword evidence="3 7" id="KW-0489">Methyltransferase</keyword>
<reference evidence="10" key="1">
    <citation type="submission" date="2024-05" db="EMBL/GenBank/DDBJ databases">
        <title>Draft genome assemblies of 36 bacteria isolated from hibernating arctic ground squirrels.</title>
        <authorList>
            <person name="McKee H."/>
            <person name="Mullen L."/>
            <person name="Drown D.M."/>
            <person name="Duddleston K.N."/>
        </authorList>
    </citation>
    <scope>NUCLEOTIDE SEQUENCE</scope>
    <source>
        <strain evidence="10">AN1007</strain>
    </source>
</reference>
<dbReference type="Pfam" id="PF01189">
    <property type="entry name" value="Methyltr_RsmB-F"/>
    <property type="match status" value="1"/>
</dbReference>
<gene>
    <name evidence="10" type="ORF">ABXS70_15930</name>
</gene>
<dbReference type="PANTHER" id="PTHR22807:SF30">
    <property type="entry name" value="28S RRNA (CYTOSINE(4447)-C(5))-METHYLTRANSFERASE-RELATED"/>
    <property type="match status" value="1"/>
</dbReference>
<dbReference type="SUPFAM" id="SSF53335">
    <property type="entry name" value="S-adenosyl-L-methionine-dependent methyltransferases"/>
    <property type="match status" value="1"/>
</dbReference>